<evidence type="ECO:0000256" key="1">
    <source>
        <dbReference type="SAM" id="MobiDB-lite"/>
    </source>
</evidence>
<sequence>MAENVTRHFVWDQHGVAFLPSHLPKDFQPLCPSFELAVAREAAEYYELPELPKNLGSCKDERSGLWSQPSLSSIGAPLNRESGYTVTEFSKLDSVHRSDRVRVRELVGKKRVRRWSQRMRARPLEGRPHLRVAHRDFPISSFPYPPSINTTSFSHIGYSSIHFSRGSGIKYREINRHTCFPCQYGVPSYLQHEGDGQLHEGVLHLALEGRFASASPLSRRFSRLMPRFLLSKAEGAAADFELPEIVQVTFYAMLLNEVVELGVAYDFTAKSLKSSLVGLRWSTFEVWMGCVDHVLRAAQLQRPADEVEIRGPLDGQEEGSGSNSLPAPSGDEE</sequence>
<dbReference type="AlphaFoldDB" id="A0A9Q1GTA5"/>
<reference evidence="2" key="1">
    <citation type="submission" date="2022-04" db="EMBL/GenBank/DDBJ databases">
        <title>Carnegiea gigantea Genome sequencing and assembly v2.</title>
        <authorList>
            <person name="Copetti D."/>
            <person name="Sanderson M.J."/>
            <person name="Burquez A."/>
            <person name="Wojciechowski M.F."/>
        </authorList>
    </citation>
    <scope>NUCLEOTIDE SEQUENCE</scope>
    <source>
        <strain evidence="2">SGP5-SGP5p</strain>
        <tissue evidence="2">Aerial part</tissue>
    </source>
</reference>
<evidence type="ECO:0000313" key="2">
    <source>
        <dbReference type="EMBL" id="KAJ8425728.1"/>
    </source>
</evidence>
<name>A0A9Q1GTA5_9CARY</name>
<organism evidence="2 3">
    <name type="scientific">Carnegiea gigantea</name>
    <dbReference type="NCBI Taxonomy" id="171969"/>
    <lineage>
        <taxon>Eukaryota</taxon>
        <taxon>Viridiplantae</taxon>
        <taxon>Streptophyta</taxon>
        <taxon>Embryophyta</taxon>
        <taxon>Tracheophyta</taxon>
        <taxon>Spermatophyta</taxon>
        <taxon>Magnoliopsida</taxon>
        <taxon>eudicotyledons</taxon>
        <taxon>Gunneridae</taxon>
        <taxon>Pentapetalae</taxon>
        <taxon>Caryophyllales</taxon>
        <taxon>Cactineae</taxon>
        <taxon>Cactaceae</taxon>
        <taxon>Cactoideae</taxon>
        <taxon>Echinocereeae</taxon>
        <taxon>Carnegiea</taxon>
    </lineage>
</organism>
<accession>A0A9Q1GTA5</accession>
<dbReference type="Proteomes" id="UP001153076">
    <property type="component" value="Unassembled WGS sequence"/>
</dbReference>
<feature type="region of interest" description="Disordered" evidence="1">
    <location>
        <begin position="306"/>
        <end position="333"/>
    </location>
</feature>
<gene>
    <name evidence="2" type="ORF">Cgig2_001027</name>
</gene>
<dbReference type="EMBL" id="JAKOGI010001418">
    <property type="protein sequence ID" value="KAJ8425728.1"/>
    <property type="molecule type" value="Genomic_DNA"/>
</dbReference>
<proteinExistence type="predicted"/>
<evidence type="ECO:0000313" key="3">
    <source>
        <dbReference type="Proteomes" id="UP001153076"/>
    </source>
</evidence>
<keyword evidence="3" id="KW-1185">Reference proteome</keyword>
<comment type="caution">
    <text evidence="2">The sequence shown here is derived from an EMBL/GenBank/DDBJ whole genome shotgun (WGS) entry which is preliminary data.</text>
</comment>
<protein>
    <submittedName>
        <fullName evidence="2">Uncharacterized protein</fullName>
    </submittedName>
</protein>